<evidence type="ECO:0008006" key="4">
    <source>
        <dbReference type="Google" id="ProtNLM"/>
    </source>
</evidence>
<evidence type="ECO:0000256" key="1">
    <source>
        <dbReference type="SAM" id="MobiDB-lite"/>
    </source>
</evidence>
<dbReference type="STRING" id="1428628.WN71_006665"/>
<dbReference type="OrthoDB" id="4186170at2"/>
<comment type="caution">
    <text evidence="2">The sequence shown here is derived from an EMBL/GenBank/DDBJ whole genome shotgun (WGS) entry which is preliminary data.</text>
</comment>
<proteinExistence type="predicted"/>
<sequence length="255" mass="25367">MPDGAPPPPPVPPHPPQAEWEVLAAPGADREPLGAALRSRWERQSGRARALTVAAAVVALAAGGTVAYAATSAKSGADGVPAAAASPSGSPSQGGPGRDGHGPGSWFGFGAVGDGVHGEATVKDQSTGKYVVRIWQRGTVQQISGDQVTVKSDDGAQWTWTVGSGVSVRKNDSSSSGASALAKGDTVLLVGTRSGDTRTATTAVEGDFTGNRPGGGSSSGPGDGQRPFGGGHGPWDRGDRSQQPSPSPSESGEGT</sequence>
<organism evidence="2 3">
    <name type="scientific">Streptomyces mangrovisoli</name>
    <dbReference type="NCBI Taxonomy" id="1428628"/>
    <lineage>
        <taxon>Bacteria</taxon>
        <taxon>Bacillati</taxon>
        <taxon>Actinomycetota</taxon>
        <taxon>Actinomycetes</taxon>
        <taxon>Kitasatosporales</taxon>
        <taxon>Streptomycetaceae</taxon>
        <taxon>Streptomyces</taxon>
    </lineage>
</organism>
<evidence type="ECO:0000313" key="2">
    <source>
        <dbReference type="EMBL" id="OIJ68719.1"/>
    </source>
</evidence>
<feature type="region of interest" description="Disordered" evidence="1">
    <location>
        <begin position="77"/>
        <end position="109"/>
    </location>
</feature>
<dbReference type="Proteomes" id="UP000034196">
    <property type="component" value="Unassembled WGS sequence"/>
</dbReference>
<keyword evidence="3" id="KW-1185">Reference proteome</keyword>
<accession>A0A1J4P1T2</accession>
<feature type="compositionally biased region" description="Gly residues" evidence="1">
    <location>
        <begin position="212"/>
        <end position="233"/>
    </location>
</feature>
<gene>
    <name evidence="2" type="ORF">WN71_006665</name>
</gene>
<feature type="compositionally biased region" description="Low complexity" evidence="1">
    <location>
        <begin position="77"/>
        <end position="91"/>
    </location>
</feature>
<feature type="compositionally biased region" description="Gly residues" evidence="1">
    <location>
        <begin position="92"/>
        <end position="109"/>
    </location>
</feature>
<evidence type="ECO:0000313" key="3">
    <source>
        <dbReference type="Proteomes" id="UP000034196"/>
    </source>
</evidence>
<feature type="region of interest" description="Disordered" evidence="1">
    <location>
        <begin position="191"/>
        <end position="255"/>
    </location>
</feature>
<reference evidence="2" key="1">
    <citation type="submission" date="2016-10" db="EMBL/GenBank/DDBJ databases">
        <title>Genome sequence of Streptomyces mangrovisoli MUSC 149.</title>
        <authorList>
            <person name="Lee L.-H."/>
            <person name="Ser H.-L."/>
        </authorList>
    </citation>
    <scope>NUCLEOTIDE SEQUENCE [LARGE SCALE GENOMIC DNA]</scope>
    <source>
        <strain evidence="2">MUSC 149</strain>
    </source>
</reference>
<name>A0A1J4P1T2_9ACTN</name>
<protein>
    <recommendedName>
        <fullName evidence="4">DUF5666 domain-containing protein</fullName>
    </recommendedName>
</protein>
<feature type="compositionally biased region" description="Low complexity" evidence="1">
    <location>
        <begin position="241"/>
        <end position="255"/>
    </location>
</feature>
<dbReference type="EMBL" id="LAVA02000014">
    <property type="protein sequence ID" value="OIJ68719.1"/>
    <property type="molecule type" value="Genomic_DNA"/>
</dbReference>
<dbReference type="AlphaFoldDB" id="A0A1J4P1T2"/>